<dbReference type="Proteomes" id="UP000317243">
    <property type="component" value="Unassembled WGS sequence"/>
</dbReference>
<accession>A0A5C5X376</accession>
<gene>
    <name evidence="2" type="ORF">KOR42_07670</name>
</gene>
<dbReference type="OrthoDB" id="287241at2"/>
<evidence type="ECO:0000313" key="2">
    <source>
        <dbReference type="EMBL" id="TWT57406.1"/>
    </source>
</evidence>
<evidence type="ECO:0000259" key="1">
    <source>
        <dbReference type="Pfam" id="PF12867"/>
    </source>
</evidence>
<keyword evidence="3" id="KW-1185">Reference proteome</keyword>
<proteinExistence type="predicted"/>
<dbReference type="SUPFAM" id="SSF109854">
    <property type="entry name" value="DinB/YfiT-like putative metalloenzymes"/>
    <property type="match status" value="1"/>
</dbReference>
<organism evidence="2 3">
    <name type="scientific">Thalassoglobus neptunius</name>
    <dbReference type="NCBI Taxonomy" id="1938619"/>
    <lineage>
        <taxon>Bacteria</taxon>
        <taxon>Pseudomonadati</taxon>
        <taxon>Planctomycetota</taxon>
        <taxon>Planctomycetia</taxon>
        <taxon>Planctomycetales</taxon>
        <taxon>Planctomycetaceae</taxon>
        <taxon>Thalassoglobus</taxon>
    </lineage>
</organism>
<dbReference type="AlphaFoldDB" id="A0A5C5X376"/>
<name>A0A5C5X376_9PLAN</name>
<protein>
    <submittedName>
        <fullName evidence="2">DinB superfamily protein</fullName>
    </submittedName>
</protein>
<dbReference type="InterPro" id="IPR024775">
    <property type="entry name" value="DinB-like"/>
</dbReference>
<feature type="domain" description="DinB-like" evidence="1">
    <location>
        <begin position="17"/>
        <end position="155"/>
    </location>
</feature>
<dbReference type="RefSeq" id="WP_146507241.1">
    <property type="nucleotide sequence ID" value="NZ_SIHI01000001.1"/>
</dbReference>
<dbReference type="EMBL" id="SIHI01000001">
    <property type="protein sequence ID" value="TWT57406.1"/>
    <property type="molecule type" value="Genomic_DNA"/>
</dbReference>
<sequence length="168" mass="19009">MKSELEIIVEDLQKISAYTNDTLDHVDDADWFRQPADGINHIAWQVGHIAIAQYGLCLKRVRGFSSDDDQLFPVSEYAKLFGKGSQPNPDPEVYPAPEAIRKSLKAIQQQVIEETSQLSQETLDEAIDPVHPMFSTKGEALRFAPKHEMLHVGQIAMLRRLFGHESLR</sequence>
<reference evidence="2 3" key="1">
    <citation type="submission" date="2019-02" db="EMBL/GenBank/DDBJ databases">
        <title>Deep-cultivation of Planctomycetes and their phenomic and genomic characterization uncovers novel biology.</title>
        <authorList>
            <person name="Wiegand S."/>
            <person name="Jogler M."/>
            <person name="Boedeker C."/>
            <person name="Pinto D."/>
            <person name="Vollmers J."/>
            <person name="Rivas-Marin E."/>
            <person name="Kohn T."/>
            <person name="Peeters S.H."/>
            <person name="Heuer A."/>
            <person name="Rast P."/>
            <person name="Oberbeckmann S."/>
            <person name="Bunk B."/>
            <person name="Jeske O."/>
            <person name="Meyerdierks A."/>
            <person name="Storesund J.E."/>
            <person name="Kallscheuer N."/>
            <person name="Luecker S."/>
            <person name="Lage O.M."/>
            <person name="Pohl T."/>
            <person name="Merkel B.J."/>
            <person name="Hornburger P."/>
            <person name="Mueller R.-W."/>
            <person name="Bruemmer F."/>
            <person name="Labrenz M."/>
            <person name="Spormann A.M."/>
            <person name="Op Den Camp H."/>
            <person name="Overmann J."/>
            <person name="Amann R."/>
            <person name="Jetten M.S.M."/>
            <person name="Mascher T."/>
            <person name="Medema M.H."/>
            <person name="Devos D.P."/>
            <person name="Kaster A.-K."/>
            <person name="Ovreas L."/>
            <person name="Rohde M."/>
            <person name="Galperin M.Y."/>
            <person name="Jogler C."/>
        </authorList>
    </citation>
    <scope>NUCLEOTIDE SEQUENCE [LARGE SCALE GENOMIC DNA]</scope>
    <source>
        <strain evidence="2 3">KOR42</strain>
    </source>
</reference>
<evidence type="ECO:0000313" key="3">
    <source>
        <dbReference type="Proteomes" id="UP000317243"/>
    </source>
</evidence>
<comment type="caution">
    <text evidence="2">The sequence shown here is derived from an EMBL/GenBank/DDBJ whole genome shotgun (WGS) entry which is preliminary data.</text>
</comment>
<dbReference type="Gene3D" id="1.20.120.450">
    <property type="entry name" value="dinb family like domain"/>
    <property type="match status" value="1"/>
</dbReference>
<dbReference type="Pfam" id="PF12867">
    <property type="entry name" value="DinB_2"/>
    <property type="match status" value="1"/>
</dbReference>
<dbReference type="InterPro" id="IPR034660">
    <property type="entry name" value="DinB/YfiT-like"/>
</dbReference>